<proteinExistence type="predicted"/>
<name>A0ABC8R5Q8_9AQUA</name>
<comment type="caution">
    <text evidence="1">The sequence shown here is derived from an EMBL/GenBank/DDBJ whole genome shotgun (WGS) entry which is preliminary data.</text>
</comment>
<dbReference type="Proteomes" id="UP001642360">
    <property type="component" value="Unassembled WGS sequence"/>
</dbReference>
<dbReference type="AlphaFoldDB" id="A0ABC8R5Q8"/>
<organism evidence="1 2">
    <name type="scientific">Ilex paraguariensis</name>
    <name type="common">yerba mate</name>
    <dbReference type="NCBI Taxonomy" id="185542"/>
    <lineage>
        <taxon>Eukaryota</taxon>
        <taxon>Viridiplantae</taxon>
        <taxon>Streptophyta</taxon>
        <taxon>Embryophyta</taxon>
        <taxon>Tracheophyta</taxon>
        <taxon>Spermatophyta</taxon>
        <taxon>Magnoliopsida</taxon>
        <taxon>eudicotyledons</taxon>
        <taxon>Gunneridae</taxon>
        <taxon>Pentapetalae</taxon>
        <taxon>asterids</taxon>
        <taxon>campanulids</taxon>
        <taxon>Aquifoliales</taxon>
        <taxon>Aquifoliaceae</taxon>
        <taxon>Ilex</taxon>
    </lineage>
</organism>
<sequence>MLPEEAAREANERAEVAEATLIELIKGLEEAISETRAALSTEEELKKKLDLEDSFPAKEGAVVEAES</sequence>
<dbReference type="EMBL" id="CAUOFW020001036">
    <property type="protein sequence ID" value="CAK9140344.1"/>
    <property type="molecule type" value="Genomic_DNA"/>
</dbReference>
<evidence type="ECO:0000313" key="2">
    <source>
        <dbReference type="Proteomes" id="UP001642360"/>
    </source>
</evidence>
<keyword evidence="2" id="KW-1185">Reference proteome</keyword>
<gene>
    <name evidence="1" type="ORF">ILEXP_LOCUS7788</name>
</gene>
<protein>
    <submittedName>
        <fullName evidence="1">Uncharacterized protein</fullName>
    </submittedName>
</protein>
<evidence type="ECO:0000313" key="1">
    <source>
        <dbReference type="EMBL" id="CAK9140344.1"/>
    </source>
</evidence>
<reference evidence="1 2" key="1">
    <citation type="submission" date="2024-02" db="EMBL/GenBank/DDBJ databases">
        <authorList>
            <person name="Vignale AGUSTIN F."/>
            <person name="Sosa J E."/>
            <person name="Modenutti C."/>
        </authorList>
    </citation>
    <scope>NUCLEOTIDE SEQUENCE [LARGE SCALE GENOMIC DNA]</scope>
</reference>
<accession>A0ABC8R5Q8</accession>